<dbReference type="SUPFAM" id="SSF55729">
    <property type="entry name" value="Acyl-CoA N-acyltransferases (Nat)"/>
    <property type="match status" value="1"/>
</dbReference>
<protein>
    <recommendedName>
        <fullName evidence="3">GNAT family N-acetyltransferase</fullName>
    </recommendedName>
</protein>
<comment type="caution">
    <text evidence="1">The sequence shown here is derived from an EMBL/GenBank/DDBJ whole genome shotgun (WGS) entry which is preliminary data.</text>
</comment>
<organism evidence="1 2">
    <name type="scientific">Virgibacillus tibetensis</name>
    <dbReference type="NCBI Taxonomy" id="3042313"/>
    <lineage>
        <taxon>Bacteria</taxon>
        <taxon>Bacillati</taxon>
        <taxon>Bacillota</taxon>
        <taxon>Bacilli</taxon>
        <taxon>Bacillales</taxon>
        <taxon>Bacillaceae</taxon>
        <taxon>Virgibacillus</taxon>
    </lineage>
</organism>
<evidence type="ECO:0000313" key="1">
    <source>
        <dbReference type="EMBL" id="MEC5423537.1"/>
    </source>
</evidence>
<evidence type="ECO:0000313" key="2">
    <source>
        <dbReference type="Proteomes" id="UP001335737"/>
    </source>
</evidence>
<evidence type="ECO:0008006" key="3">
    <source>
        <dbReference type="Google" id="ProtNLM"/>
    </source>
</evidence>
<keyword evidence="2" id="KW-1185">Reference proteome</keyword>
<accession>A0ABU6KDW8</accession>
<dbReference type="Gene3D" id="3.40.630.30">
    <property type="match status" value="1"/>
</dbReference>
<sequence length="114" mass="13556">MFQQGKLKVRNLEEKDHYLLAKWLSDLLVLEFYEGRDNPFDLVKVNKVFYASESDSVRCIVEFENKEIGYIQFYQLDDETKKDYGYLDELGSIKFWLQLILTLKQPRPAPAPRD</sequence>
<proteinExistence type="predicted"/>
<dbReference type="EMBL" id="JARZFX010000003">
    <property type="protein sequence ID" value="MEC5423537.1"/>
    <property type="molecule type" value="Genomic_DNA"/>
</dbReference>
<gene>
    <name evidence="1" type="ORF">QGM71_08530</name>
</gene>
<reference evidence="1 2" key="1">
    <citation type="journal article" date="2024" name="Int. J. Syst. Evol. Microbiol.">
        <title>Virgibacillus tibetensis sp. nov., isolated from salt lake on the Tibetan Plateau of China.</title>
        <authorList>
            <person name="Phurbu D."/>
            <person name="Liu Z.-X."/>
            <person name="Wang R."/>
            <person name="Zheng Y.-Y."/>
            <person name="Liu H.-C."/>
            <person name="Zhou Y.-G."/>
            <person name="Yu Y.-J."/>
            <person name="Li A.-H."/>
        </authorList>
    </citation>
    <scope>NUCLEOTIDE SEQUENCE [LARGE SCALE GENOMIC DNA]</scope>
    <source>
        <strain evidence="1 2">C22-A2</strain>
    </source>
</reference>
<dbReference type="InterPro" id="IPR016181">
    <property type="entry name" value="Acyl_CoA_acyltransferase"/>
</dbReference>
<dbReference type="RefSeq" id="WP_327607107.1">
    <property type="nucleotide sequence ID" value="NZ_JARZFX010000003.1"/>
</dbReference>
<dbReference type="Proteomes" id="UP001335737">
    <property type="component" value="Unassembled WGS sequence"/>
</dbReference>
<name>A0ABU6KDW8_9BACI</name>